<protein>
    <submittedName>
        <fullName evidence="7">Putative amino acid permease YhdG</fullName>
    </submittedName>
</protein>
<feature type="transmembrane region" description="Helical" evidence="6">
    <location>
        <begin position="385"/>
        <end position="406"/>
    </location>
</feature>
<gene>
    <name evidence="7" type="primary">yhdG</name>
    <name evidence="7" type="ORF">CAGA_05790</name>
</gene>
<dbReference type="PANTHER" id="PTHR42770">
    <property type="entry name" value="AMINO ACID TRANSPORTER-RELATED"/>
    <property type="match status" value="1"/>
</dbReference>
<dbReference type="EMBL" id="SRMQ01000002">
    <property type="protein sequence ID" value="TGJ77211.1"/>
    <property type="molecule type" value="Genomic_DNA"/>
</dbReference>
<dbReference type="Pfam" id="PF13520">
    <property type="entry name" value="AA_permease_2"/>
    <property type="match status" value="1"/>
</dbReference>
<proteinExistence type="predicted"/>
<evidence type="ECO:0000313" key="7">
    <source>
        <dbReference type="EMBL" id="TGJ77211.1"/>
    </source>
</evidence>
<dbReference type="PANTHER" id="PTHR42770:SF7">
    <property type="entry name" value="MEMBRANE PROTEIN"/>
    <property type="match status" value="1"/>
</dbReference>
<reference evidence="7 8" key="1">
    <citation type="submission" date="2019-04" db="EMBL/GenBank/DDBJ databases">
        <authorList>
            <person name="Poehlein A."/>
            <person name="Bengelsdorf F.R."/>
            <person name="Duerre P."/>
            <person name="Daniel R."/>
        </authorList>
    </citation>
    <scope>NUCLEOTIDE SEQUENCE [LARGE SCALE GENOMIC DNA]</scope>
    <source>
        <strain evidence="7 8">BS-1</strain>
    </source>
</reference>
<keyword evidence="8" id="KW-1185">Reference proteome</keyword>
<dbReference type="GO" id="GO:0022857">
    <property type="term" value="F:transmembrane transporter activity"/>
    <property type="evidence" value="ECO:0007669"/>
    <property type="project" value="InterPro"/>
</dbReference>
<feature type="transmembrane region" description="Helical" evidence="6">
    <location>
        <begin position="264"/>
        <end position="289"/>
    </location>
</feature>
<dbReference type="RefSeq" id="WP_407932299.1">
    <property type="nucleotide sequence ID" value="NZ_JAJUFJ010000015.1"/>
</dbReference>
<evidence type="ECO:0000256" key="3">
    <source>
        <dbReference type="ARBA" id="ARBA00022692"/>
    </source>
</evidence>
<organism evidence="7 8">
    <name type="scientific">Caproiciproducens galactitolivorans</name>
    <dbReference type="NCBI Taxonomy" id="642589"/>
    <lineage>
        <taxon>Bacteria</taxon>
        <taxon>Bacillati</taxon>
        <taxon>Bacillota</taxon>
        <taxon>Clostridia</taxon>
        <taxon>Eubacteriales</taxon>
        <taxon>Acutalibacteraceae</taxon>
        <taxon>Caproiciproducens</taxon>
    </lineage>
</organism>
<feature type="transmembrane region" description="Helical" evidence="6">
    <location>
        <begin position="98"/>
        <end position="121"/>
    </location>
</feature>
<comment type="subcellular location">
    <subcellularLocation>
        <location evidence="1">Cell membrane</location>
        <topology evidence="1">Multi-pass membrane protein</topology>
    </subcellularLocation>
</comment>
<evidence type="ECO:0000313" key="8">
    <source>
        <dbReference type="Proteomes" id="UP000297714"/>
    </source>
</evidence>
<comment type="caution">
    <text evidence="7">The sequence shown here is derived from an EMBL/GenBank/DDBJ whole genome shotgun (WGS) entry which is preliminary data.</text>
</comment>
<feature type="transmembrane region" description="Helical" evidence="6">
    <location>
        <begin position="181"/>
        <end position="202"/>
    </location>
</feature>
<evidence type="ECO:0000256" key="2">
    <source>
        <dbReference type="ARBA" id="ARBA00022475"/>
    </source>
</evidence>
<evidence type="ECO:0000256" key="6">
    <source>
        <dbReference type="SAM" id="Phobius"/>
    </source>
</evidence>
<dbReference type="InterPro" id="IPR050367">
    <property type="entry name" value="APC_superfamily"/>
</dbReference>
<dbReference type="AlphaFoldDB" id="A0A4Z0YD81"/>
<dbReference type="PIRSF" id="PIRSF006060">
    <property type="entry name" value="AA_transporter"/>
    <property type="match status" value="1"/>
</dbReference>
<accession>A0A4Z0YD81</accession>
<feature type="transmembrane region" description="Helical" evidence="6">
    <location>
        <begin position="141"/>
        <end position="169"/>
    </location>
</feature>
<evidence type="ECO:0000256" key="4">
    <source>
        <dbReference type="ARBA" id="ARBA00022989"/>
    </source>
</evidence>
<feature type="transmembrane region" description="Helical" evidence="6">
    <location>
        <begin position="426"/>
        <end position="444"/>
    </location>
</feature>
<keyword evidence="4 6" id="KW-1133">Transmembrane helix</keyword>
<feature type="transmembrane region" description="Helical" evidence="6">
    <location>
        <begin position="362"/>
        <end position="379"/>
    </location>
</feature>
<feature type="transmembrane region" description="Helical" evidence="6">
    <location>
        <begin position="21"/>
        <end position="41"/>
    </location>
</feature>
<feature type="transmembrane region" description="Helical" evidence="6">
    <location>
        <begin position="309"/>
        <end position="331"/>
    </location>
</feature>
<keyword evidence="2" id="KW-1003">Cell membrane</keyword>
<dbReference type="Proteomes" id="UP000297714">
    <property type="component" value="Unassembled WGS sequence"/>
</dbReference>
<name>A0A4Z0YD81_9FIRM</name>
<evidence type="ECO:0000256" key="1">
    <source>
        <dbReference type="ARBA" id="ARBA00004651"/>
    </source>
</evidence>
<feature type="transmembrane region" description="Helical" evidence="6">
    <location>
        <begin position="53"/>
        <end position="77"/>
    </location>
</feature>
<dbReference type="InterPro" id="IPR002293">
    <property type="entry name" value="AA/rel_permease1"/>
</dbReference>
<feature type="transmembrane region" description="Helical" evidence="6">
    <location>
        <begin position="456"/>
        <end position="474"/>
    </location>
</feature>
<dbReference type="Gene3D" id="1.20.1740.10">
    <property type="entry name" value="Amino acid/polyamine transporter I"/>
    <property type="match status" value="1"/>
</dbReference>
<keyword evidence="3 6" id="KW-0812">Transmembrane</keyword>
<evidence type="ECO:0000256" key="5">
    <source>
        <dbReference type="ARBA" id="ARBA00023136"/>
    </source>
</evidence>
<keyword evidence="5 6" id="KW-0472">Membrane</keyword>
<sequence length="480" mass="50809">MSKHSAEKTPAGNNGMKKTLSLWNFFTIGFGAIIGTGWVLLVGDWMIIGGGPLAAIIAFAAGAVFLLPIGAVFGELTAAIPISGGIVEYVDRTYGSKVSYYTGWLLALGNGILCPWEAIAISTLVSEKFGEFFPVLRSVKLYTILGADVYLFPTLISLCFAVYVISLNFKGASSAAKLQAFLTKALLAGMVLAMGISLFKGGPQNIQPFFSKVNGPASSTDANNLFAGILSVLVMTPFFYAGFDTIPQQAEEAAEGLDWNKFGKIIGLALLASGGFYMICIYSFGSIIPWTEFVKSSVPALACLKSINIVLYVVMLCIATMGPMGPMNSFYGASTRIMLAMGRKGQLPETFSRLDPKKGTPVTANILMSVLTLAGPFLGNKMLVPLTNVSALAFIFSCTMVSFACLKMRKTEPNLNRPYKVPGGKLGIGAACVAGSIIIGLLVVPASPAALKPVEWAIVFGWLAVGLLLSILSSRKKAQA</sequence>
<dbReference type="GO" id="GO:0005886">
    <property type="term" value="C:plasma membrane"/>
    <property type="evidence" value="ECO:0007669"/>
    <property type="project" value="UniProtKB-SubCell"/>
</dbReference>
<feature type="transmembrane region" description="Helical" evidence="6">
    <location>
        <begin position="222"/>
        <end position="243"/>
    </location>
</feature>